<dbReference type="Proteomes" id="UP000484015">
    <property type="component" value="Unassembled WGS sequence"/>
</dbReference>
<feature type="transmembrane region" description="Helical" evidence="1">
    <location>
        <begin position="64"/>
        <end position="84"/>
    </location>
</feature>
<dbReference type="EMBL" id="WNLA01000028">
    <property type="protein sequence ID" value="MTW05673.1"/>
    <property type="molecule type" value="Genomic_DNA"/>
</dbReference>
<sequence>MQTIPHPTKEQVRLYMMLRGRAHHPPPAPDEIRRQLGWSWRCEDATPCLIFPSPQFGLFFPGTLAQLSAALAVEWMFVASGFYGRH</sequence>
<accession>A0A6L6Q756</accession>
<reference evidence="2 3" key="1">
    <citation type="submission" date="2019-11" db="EMBL/GenBank/DDBJ databases">
        <title>Type strains purchased from KCTC, JCM and DSMZ.</title>
        <authorList>
            <person name="Lu H."/>
        </authorList>
    </citation>
    <scope>NUCLEOTIDE SEQUENCE [LARGE SCALE GENOMIC DNA]</scope>
    <source>
        <strain evidence="2 3">KCTC 42409</strain>
    </source>
</reference>
<evidence type="ECO:0000256" key="1">
    <source>
        <dbReference type="SAM" id="Phobius"/>
    </source>
</evidence>
<keyword evidence="3" id="KW-1185">Reference proteome</keyword>
<organism evidence="2 3">
    <name type="scientific">Pseudoduganella ginsengisoli</name>
    <dbReference type="NCBI Taxonomy" id="1462440"/>
    <lineage>
        <taxon>Bacteria</taxon>
        <taxon>Pseudomonadati</taxon>
        <taxon>Pseudomonadota</taxon>
        <taxon>Betaproteobacteria</taxon>
        <taxon>Burkholderiales</taxon>
        <taxon>Oxalobacteraceae</taxon>
        <taxon>Telluria group</taxon>
        <taxon>Pseudoduganella</taxon>
    </lineage>
</organism>
<gene>
    <name evidence="2" type="ORF">GM668_26705</name>
</gene>
<dbReference type="RefSeq" id="WP_155442019.1">
    <property type="nucleotide sequence ID" value="NZ_WNLA01000028.1"/>
</dbReference>
<keyword evidence="1" id="KW-1133">Transmembrane helix</keyword>
<protein>
    <submittedName>
        <fullName evidence="2">Uncharacterized protein</fullName>
    </submittedName>
</protein>
<comment type="caution">
    <text evidence="2">The sequence shown here is derived from an EMBL/GenBank/DDBJ whole genome shotgun (WGS) entry which is preliminary data.</text>
</comment>
<evidence type="ECO:0000313" key="2">
    <source>
        <dbReference type="EMBL" id="MTW05673.1"/>
    </source>
</evidence>
<dbReference type="OrthoDB" id="8706529at2"/>
<keyword evidence="1" id="KW-0472">Membrane</keyword>
<evidence type="ECO:0000313" key="3">
    <source>
        <dbReference type="Proteomes" id="UP000484015"/>
    </source>
</evidence>
<keyword evidence="1" id="KW-0812">Transmembrane</keyword>
<dbReference type="AlphaFoldDB" id="A0A6L6Q756"/>
<name>A0A6L6Q756_9BURK</name>
<proteinExistence type="predicted"/>